<feature type="domain" description="NADH-quinone oxidoreductase subunit D" evidence="8">
    <location>
        <begin position="124"/>
        <end position="394"/>
    </location>
</feature>
<comment type="function">
    <text evidence="6">NDH-1 shuttles electrons from an unknown electron donor, via FMN and iron-sulfur (Fe-S) centers, to quinones in the respiratory and/or the photosynthetic chain. The immediate electron acceptor for the enzyme in this species is believed to be plastoquinone. Couples the redox reaction to proton translocation, and thus conserves the redox energy in a proton gradient. Cyanobacterial NDH-1 also plays a role in inorganic carbon-concentration.</text>
</comment>
<dbReference type="PANTHER" id="PTHR11993:SF10">
    <property type="entry name" value="NADH DEHYDROGENASE [UBIQUINONE] IRON-SULFUR PROTEIN 2, MITOCHONDRIAL"/>
    <property type="match status" value="1"/>
</dbReference>
<keyword evidence="5 6" id="KW-0520">NAD</keyword>
<dbReference type="HAMAP" id="MF_01358">
    <property type="entry name" value="NDH1_NuoD"/>
    <property type="match status" value="1"/>
</dbReference>
<dbReference type="InterPro" id="IPR022885">
    <property type="entry name" value="NDH1_su_D/H"/>
</dbReference>
<dbReference type="PROSITE" id="PS00535">
    <property type="entry name" value="COMPLEX1_49K"/>
    <property type="match status" value="1"/>
</dbReference>
<evidence type="ECO:0000256" key="4">
    <source>
        <dbReference type="ARBA" id="ARBA00022967"/>
    </source>
</evidence>
<dbReference type="RefSeq" id="WP_198127758.1">
    <property type="nucleotide sequence ID" value="NZ_JAECZC010000081.1"/>
</dbReference>
<keyword evidence="3 6" id="KW-0874">Quinone</keyword>
<dbReference type="GO" id="GO:0031676">
    <property type="term" value="C:plasma membrane-derived thylakoid membrane"/>
    <property type="evidence" value="ECO:0007669"/>
    <property type="project" value="UniProtKB-SubCell"/>
</dbReference>
<evidence type="ECO:0000256" key="2">
    <source>
        <dbReference type="ARBA" id="ARBA00022448"/>
    </source>
</evidence>
<dbReference type="GO" id="GO:0048038">
    <property type="term" value="F:quinone binding"/>
    <property type="evidence" value="ECO:0007669"/>
    <property type="project" value="UniProtKB-KW"/>
</dbReference>
<evidence type="ECO:0000256" key="6">
    <source>
        <dbReference type="HAMAP-Rule" id="MF_01358"/>
    </source>
</evidence>
<reference evidence="9 10" key="1">
    <citation type="journal article" date="2021" name="Int. J. Syst. Evol. Microbiol.">
        <title>Amazonocrinis nigriterrae gen. nov., sp. nov., Atlanticothrix silvestris gen. nov., sp. nov. and Dendronalium phyllosphericum gen. nov., sp. nov., nostocacean cyanobacteria from Brazilian environments.</title>
        <authorList>
            <person name="Alvarenga D.O."/>
            <person name="Andreote A.P.D."/>
            <person name="Branco L.H.Z."/>
            <person name="Delbaje E."/>
            <person name="Cruz R.B."/>
            <person name="Varani A.M."/>
            <person name="Fiore M.F."/>
        </authorList>
    </citation>
    <scope>NUCLEOTIDE SEQUENCE [LARGE SCALE GENOMIC DNA]</scope>
    <source>
        <strain evidence="9 10">CENA67</strain>
    </source>
</reference>
<accession>A0A8J7HU44</accession>
<keyword evidence="10" id="KW-1185">Reference proteome</keyword>
<dbReference type="PANTHER" id="PTHR11993">
    <property type="entry name" value="NADH-UBIQUINONE OXIDOREDUCTASE 49 KDA SUBUNIT"/>
    <property type="match status" value="1"/>
</dbReference>
<keyword evidence="2 6" id="KW-0813">Transport</keyword>
<gene>
    <name evidence="6" type="primary">ndhH</name>
    <name evidence="9" type="ORF">I8748_28090</name>
</gene>
<evidence type="ECO:0000313" key="9">
    <source>
        <dbReference type="EMBL" id="MBH8565978.1"/>
    </source>
</evidence>
<keyword evidence="6" id="KW-0472">Membrane</keyword>
<evidence type="ECO:0000259" key="8">
    <source>
        <dbReference type="Pfam" id="PF00346"/>
    </source>
</evidence>
<dbReference type="NCBIfam" id="NF005649">
    <property type="entry name" value="PRK07415.1"/>
    <property type="match status" value="1"/>
</dbReference>
<dbReference type="InterPro" id="IPR001135">
    <property type="entry name" value="NADH_Q_OxRdtase_suD"/>
</dbReference>
<comment type="caution">
    <text evidence="9">The sequence shown here is derived from an EMBL/GenBank/DDBJ whole genome shotgun (WGS) entry which is preliminary data.</text>
</comment>
<comment type="subcellular location">
    <subcellularLocation>
        <location evidence="6">Cellular thylakoid membrane</location>
        <topology evidence="6">Peripheral membrane protein</topology>
        <orientation evidence="6">Cytoplasmic side</orientation>
    </subcellularLocation>
</comment>
<dbReference type="Pfam" id="PF00346">
    <property type="entry name" value="Complex1_49kDa"/>
    <property type="match status" value="1"/>
</dbReference>
<comment type="catalytic activity">
    <reaction evidence="6">
        <text>a plastoquinone + NADH + (n+1) H(+)(in) = a plastoquinol + NAD(+) + n H(+)(out)</text>
        <dbReference type="Rhea" id="RHEA:42608"/>
        <dbReference type="Rhea" id="RHEA-COMP:9561"/>
        <dbReference type="Rhea" id="RHEA-COMP:9562"/>
        <dbReference type="ChEBI" id="CHEBI:15378"/>
        <dbReference type="ChEBI" id="CHEBI:17757"/>
        <dbReference type="ChEBI" id="CHEBI:57540"/>
        <dbReference type="ChEBI" id="CHEBI:57945"/>
        <dbReference type="ChEBI" id="CHEBI:62192"/>
    </reaction>
</comment>
<dbReference type="GO" id="GO:0016655">
    <property type="term" value="F:oxidoreductase activity, acting on NAD(P)H, quinone or similar compound as acceptor"/>
    <property type="evidence" value="ECO:0007669"/>
    <property type="project" value="UniProtKB-UniRule"/>
</dbReference>
<dbReference type="Proteomes" id="UP000632766">
    <property type="component" value="Unassembled WGS sequence"/>
</dbReference>
<keyword evidence="6" id="KW-0618">Plastoquinone</keyword>
<organism evidence="9 10">
    <name type="scientific">Amazonocrinis nigriterrae CENA67</name>
    <dbReference type="NCBI Taxonomy" id="2794033"/>
    <lineage>
        <taxon>Bacteria</taxon>
        <taxon>Bacillati</taxon>
        <taxon>Cyanobacteriota</taxon>
        <taxon>Cyanophyceae</taxon>
        <taxon>Nostocales</taxon>
        <taxon>Nostocaceae</taxon>
        <taxon>Amazonocrinis</taxon>
        <taxon>Amazonocrinis nigriterrae</taxon>
    </lineage>
</organism>
<dbReference type="GO" id="GO:0019684">
    <property type="term" value="P:photosynthesis, light reaction"/>
    <property type="evidence" value="ECO:0007669"/>
    <property type="project" value="UniProtKB-UniRule"/>
</dbReference>
<dbReference type="NCBIfam" id="TIGR01962">
    <property type="entry name" value="NuoD"/>
    <property type="match status" value="1"/>
</dbReference>
<comment type="similarity">
    <text evidence="1 6 7">Belongs to the complex I 49 kDa subunit family.</text>
</comment>
<dbReference type="Gene3D" id="1.10.645.10">
    <property type="entry name" value="Cytochrome-c3 Hydrogenase, chain B"/>
    <property type="match status" value="1"/>
</dbReference>
<sequence>MSRIETKTEPMTINMGPHHPSMHGVLRLIVTLDGEDVIDCEPEIGYLHRGMEKIAENRTIQMYVPYVSRWDYAEGMMNEAITVNAVEQLAGIPIPKRASYIRVIMLELNRIANHLLWLGPFAADLGAQTPFFYIFREREMIYDLWEAASGYRMVNNNYFRVGGVAVDLPYGWVTKCSEFCDYFPNKLTEYDRLLTNNPIFRARTEGVGVIGRDEAINWGLSGPMLRGSGVIWDLRRVDHYECYDDFDWDICWETGGDVLARYFVRMREMAESVKILRQALDGLPGGAYENLEAKRLAAGRKSEWDGFDYQYIARKIAPTFKIPKGENYVRLESGKGELGIYVIGDDNVFPWRWKIRTADFTNLQILPHLLKGVKVADIMAILGSIDVIMGSVDR</sequence>
<evidence type="ECO:0000256" key="7">
    <source>
        <dbReference type="RuleBase" id="RU003685"/>
    </source>
</evidence>
<dbReference type="AlphaFoldDB" id="A0A8J7HU44"/>
<dbReference type="NCBIfam" id="NF004739">
    <property type="entry name" value="PRK06075.1"/>
    <property type="match status" value="1"/>
</dbReference>
<proteinExistence type="inferred from homology"/>
<dbReference type="SUPFAM" id="SSF56762">
    <property type="entry name" value="HydB/Nqo4-like"/>
    <property type="match status" value="1"/>
</dbReference>
<protein>
    <recommendedName>
        <fullName evidence="6">NAD(P)H-quinone oxidoreductase subunit H</fullName>
        <ecNumber evidence="6">7.1.1.-</ecNumber>
    </recommendedName>
    <alternativeName>
        <fullName evidence="6">NAD(P)H dehydrogenase, subunit H</fullName>
    </alternativeName>
    <alternativeName>
        <fullName evidence="6">NADH-plastoquinone oxidoreductase subunit H</fullName>
    </alternativeName>
    <alternativeName>
        <fullName evidence="6">NDH-1 subunit H</fullName>
        <shortName evidence="6">NDH-H</shortName>
    </alternativeName>
</protein>
<dbReference type="InterPro" id="IPR029014">
    <property type="entry name" value="NiFe-Hase_large"/>
</dbReference>
<evidence type="ECO:0000256" key="1">
    <source>
        <dbReference type="ARBA" id="ARBA00005769"/>
    </source>
</evidence>
<dbReference type="GO" id="GO:0051287">
    <property type="term" value="F:NAD binding"/>
    <property type="evidence" value="ECO:0007669"/>
    <property type="project" value="InterPro"/>
</dbReference>
<dbReference type="EMBL" id="JAECZC010000081">
    <property type="protein sequence ID" value="MBH8565978.1"/>
    <property type="molecule type" value="Genomic_DNA"/>
</dbReference>
<comment type="subunit">
    <text evidence="6">NDH-1 can be composed of about 15 different subunits; different subcomplexes with different compositions have been identified which probably have different functions.</text>
</comment>
<dbReference type="InterPro" id="IPR014029">
    <property type="entry name" value="NADH_UbQ_OxRdtase_49kDa_CS"/>
</dbReference>
<evidence type="ECO:0000256" key="5">
    <source>
        <dbReference type="ARBA" id="ARBA00023027"/>
    </source>
</evidence>
<comment type="catalytic activity">
    <reaction evidence="6">
        <text>a plastoquinone + NADPH + (n+1) H(+)(in) = a plastoquinol + NADP(+) + n H(+)(out)</text>
        <dbReference type="Rhea" id="RHEA:42612"/>
        <dbReference type="Rhea" id="RHEA-COMP:9561"/>
        <dbReference type="Rhea" id="RHEA-COMP:9562"/>
        <dbReference type="ChEBI" id="CHEBI:15378"/>
        <dbReference type="ChEBI" id="CHEBI:17757"/>
        <dbReference type="ChEBI" id="CHEBI:57783"/>
        <dbReference type="ChEBI" id="CHEBI:58349"/>
        <dbReference type="ChEBI" id="CHEBI:62192"/>
    </reaction>
</comment>
<evidence type="ECO:0000313" key="10">
    <source>
        <dbReference type="Proteomes" id="UP000632766"/>
    </source>
</evidence>
<name>A0A8J7HU44_9NOST</name>
<keyword evidence="6" id="KW-0793">Thylakoid</keyword>
<dbReference type="EC" id="7.1.1.-" evidence="6"/>
<evidence type="ECO:0000256" key="3">
    <source>
        <dbReference type="ARBA" id="ARBA00022719"/>
    </source>
</evidence>
<keyword evidence="4 6" id="KW-1278">Translocase</keyword>
<keyword evidence="6" id="KW-0521">NADP</keyword>